<feature type="active site" description="Proton donor" evidence="4">
    <location>
        <position position="157"/>
    </location>
</feature>
<dbReference type="GO" id="GO:0006189">
    <property type="term" value="P:'de novo' IMP biosynthetic process"/>
    <property type="evidence" value="ECO:0007669"/>
    <property type="project" value="UniProtKB-UniRule"/>
</dbReference>
<name>A0A7C4VS81_9BACT</name>
<dbReference type="EC" id="2.1.2.2" evidence="4"/>
<sequence>MNTPLRIGALISGGGTNLQAIIDACESGRISGTIVFVGSDNPDAFGLSRAQKHGIPTFVVPYRSILQQIREKTLPWPKDFDLEDCLQKQHIFPKDTPPHRIVGFLASRAAAEAELLSHMARFPFDLLVLAGFMRNLTPYFIDRINTDPQHPRIMNIHPAILPAFPGTDGYGDTYRHGCKVGGCTVHFIDYGEDSGPIIGQRCFPILPSDTLETIKKKGLEQEWILYPECIQAYAEGRLKLERRSYTLDNGKVVERTVVNWISSEEGYR</sequence>
<keyword evidence="2 4" id="KW-0808">Transferase</keyword>
<dbReference type="GO" id="GO:0005737">
    <property type="term" value="C:cytoplasm"/>
    <property type="evidence" value="ECO:0007669"/>
    <property type="project" value="TreeGrafter"/>
</dbReference>
<keyword evidence="3 4" id="KW-0658">Purine biosynthesis</keyword>
<gene>
    <name evidence="4 6" type="primary">purN</name>
    <name evidence="6" type="ORF">ENS29_17560</name>
</gene>
<evidence type="ECO:0000256" key="4">
    <source>
        <dbReference type="HAMAP-Rule" id="MF_01930"/>
    </source>
</evidence>
<dbReference type="Gene3D" id="3.40.50.170">
    <property type="entry name" value="Formyl transferase, N-terminal domain"/>
    <property type="match status" value="1"/>
</dbReference>
<dbReference type="PANTHER" id="PTHR43369:SF2">
    <property type="entry name" value="PHOSPHORIBOSYLGLYCINAMIDE FORMYLTRANSFERASE"/>
    <property type="match status" value="1"/>
</dbReference>
<feature type="site" description="Raises pKa of active site His" evidence="4">
    <location>
        <position position="193"/>
    </location>
</feature>
<dbReference type="EMBL" id="DSUH01000399">
    <property type="protein sequence ID" value="HGU34629.1"/>
    <property type="molecule type" value="Genomic_DNA"/>
</dbReference>
<feature type="binding site" evidence="4">
    <location>
        <begin position="15"/>
        <end position="17"/>
    </location>
    <ligand>
        <name>N(1)-(5-phospho-beta-D-ribosyl)glycinamide</name>
        <dbReference type="ChEBI" id="CHEBI:143788"/>
    </ligand>
</feature>
<evidence type="ECO:0000256" key="1">
    <source>
        <dbReference type="ARBA" id="ARBA00005054"/>
    </source>
</evidence>
<comment type="catalytic activity">
    <reaction evidence="4">
        <text>N(1)-(5-phospho-beta-D-ribosyl)glycinamide + (6R)-10-formyltetrahydrofolate = N(2)-formyl-N(1)-(5-phospho-beta-D-ribosyl)glycinamide + (6S)-5,6,7,8-tetrahydrofolate + H(+)</text>
        <dbReference type="Rhea" id="RHEA:15053"/>
        <dbReference type="ChEBI" id="CHEBI:15378"/>
        <dbReference type="ChEBI" id="CHEBI:57453"/>
        <dbReference type="ChEBI" id="CHEBI:143788"/>
        <dbReference type="ChEBI" id="CHEBI:147286"/>
        <dbReference type="ChEBI" id="CHEBI:195366"/>
        <dbReference type="EC" id="2.1.2.2"/>
    </reaction>
</comment>
<dbReference type="Pfam" id="PF00551">
    <property type="entry name" value="Formyl_trans_N"/>
    <property type="match status" value="1"/>
</dbReference>
<evidence type="ECO:0000256" key="2">
    <source>
        <dbReference type="ARBA" id="ARBA00022679"/>
    </source>
</evidence>
<reference evidence="6" key="1">
    <citation type="journal article" date="2020" name="mSystems">
        <title>Genome- and Community-Level Interaction Insights into Carbon Utilization and Element Cycling Functions of Hydrothermarchaeota in Hydrothermal Sediment.</title>
        <authorList>
            <person name="Zhou Z."/>
            <person name="Liu Y."/>
            <person name="Xu W."/>
            <person name="Pan J."/>
            <person name="Luo Z.H."/>
            <person name="Li M."/>
        </authorList>
    </citation>
    <scope>NUCLEOTIDE SEQUENCE [LARGE SCALE GENOMIC DNA]</scope>
    <source>
        <strain evidence="6">SpSt-477</strain>
    </source>
</reference>
<comment type="caution">
    <text evidence="4">Lacks conserved residue(s) required for the propagation of feature annotation.</text>
</comment>
<organism evidence="6">
    <name type="scientific">Desulfatirhabdium butyrativorans</name>
    <dbReference type="NCBI Taxonomy" id="340467"/>
    <lineage>
        <taxon>Bacteria</taxon>
        <taxon>Pseudomonadati</taxon>
        <taxon>Thermodesulfobacteriota</taxon>
        <taxon>Desulfobacteria</taxon>
        <taxon>Desulfobacterales</taxon>
        <taxon>Desulfatirhabdiaceae</taxon>
        <taxon>Desulfatirhabdium</taxon>
    </lineage>
</organism>
<comment type="pathway">
    <text evidence="1 4">Purine metabolism; IMP biosynthesis via de novo pathway; N(2)-formyl-N(1)-(5-phospho-D-ribosyl)glycinamide from N(1)-(5-phospho-D-ribosyl)glycinamide (10-formyl THF route): step 1/1.</text>
</comment>
<dbReference type="PANTHER" id="PTHR43369">
    <property type="entry name" value="PHOSPHORIBOSYLGLYCINAMIDE FORMYLTRANSFERASE"/>
    <property type="match status" value="1"/>
</dbReference>
<dbReference type="GO" id="GO:0004644">
    <property type="term" value="F:phosphoribosylglycinamide formyltransferase activity"/>
    <property type="evidence" value="ECO:0007669"/>
    <property type="project" value="UniProtKB-UniRule"/>
</dbReference>
<evidence type="ECO:0000313" key="6">
    <source>
        <dbReference type="EMBL" id="HGU34629.1"/>
    </source>
</evidence>
<feature type="domain" description="Formyl transferase N-terminal" evidence="5">
    <location>
        <begin position="6"/>
        <end position="229"/>
    </location>
</feature>
<protein>
    <recommendedName>
        <fullName evidence="4">Phosphoribosylglycinamide formyltransferase</fullName>
        <ecNumber evidence="4">2.1.2.2</ecNumber>
    </recommendedName>
    <alternativeName>
        <fullName evidence="4">5'-phosphoribosylglycinamide transformylase</fullName>
    </alternativeName>
    <alternativeName>
        <fullName evidence="4">GAR transformylase</fullName>
        <shortName evidence="4">GART</shortName>
    </alternativeName>
</protein>
<evidence type="ECO:0000259" key="5">
    <source>
        <dbReference type="Pfam" id="PF00551"/>
    </source>
</evidence>
<dbReference type="HAMAP" id="MF_01930">
    <property type="entry name" value="PurN"/>
    <property type="match status" value="1"/>
</dbReference>
<dbReference type="InterPro" id="IPR036477">
    <property type="entry name" value="Formyl_transf_N_sf"/>
</dbReference>
<dbReference type="InterPro" id="IPR002376">
    <property type="entry name" value="Formyl_transf_N"/>
</dbReference>
<comment type="caution">
    <text evidence="6">The sequence shown here is derived from an EMBL/GenBank/DDBJ whole genome shotgun (WGS) entry which is preliminary data.</text>
</comment>
<evidence type="ECO:0000256" key="3">
    <source>
        <dbReference type="ARBA" id="ARBA00022755"/>
    </source>
</evidence>
<dbReference type="SUPFAM" id="SSF53328">
    <property type="entry name" value="Formyltransferase"/>
    <property type="match status" value="1"/>
</dbReference>
<feature type="binding site" evidence="4">
    <location>
        <position position="155"/>
    </location>
    <ligand>
        <name>(6R)-10-formyltetrahydrofolate</name>
        <dbReference type="ChEBI" id="CHEBI:195366"/>
    </ligand>
</feature>
<comment type="function">
    <text evidence="4">Catalyzes the transfer of a formyl group from 10-formyltetrahydrofolate to 5-phospho-ribosyl-glycinamide (GAR), producing 5-phospho-ribosyl-N-formylglycinamide (FGAR) and tetrahydrofolate.</text>
</comment>
<dbReference type="AlphaFoldDB" id="A0A7C4VS81"/>
<feature type="binding site" evidence="4">
    <location>
        <position position="108"/>
    </location>
    <ligand>
        <name>(6R)-10-formyltetrahydrofolate</name>
        <dbReference type="ChEBI" id="CHEBI:195366"/>
    </ligand>
</feature>
<proteinExistence type="inferred from homology"/>
<accession>A0A7C4VS81</accession>
<dbReference type="CDD" id="cd08645">
    <property type="entry name" value="FMT_core_GART"/>
    <property type="match status" value="1"/>
</dbReference>
<dbReference type="UniPathway" id="UPA00074">
    <property type="reaction ID" value="UER00126"/>
</dbReference>
<comment type="similarity">
    <text evidence="4">Belongs to the GART family.</text>
</comment>
<dbReference type="InterPro" id="IPR004607">
    <property type="entry name" value="GART"/>
</dbReference>
<dbReference type="NCBIfam" id="TIGR00639">
    <property type="entry name" value="PurN"/>
    <property type="match status" value="1"/>
</dbReference>